<evidence type="ECO:0000313" key="10">
    <source>
        <dbReference type="Proteomes" id="UP000664209"/>
    </source>
</evidence>
<protein>
    <submittedName>
        <fullName evidence="9">M3 family metallopeptidase</fullName>
    </submittedName>
</protein>
<evidence type="ECO:0000256" key="1">
    <source>
        <dbReference type="ARBA" id="ARBA00006040"/>
    </source>
</evidence>
<comment type="similarity">
    <text evidence="1 7">Belongs to the peptidase M3 family.</text>
</comment>
<dbReference type="EMBL" id="JAGEMK010000001">
    <property type="protein sequence ID" value="MBO1750246.1"/>
    <property type="molecule type" value="Genomic_DNA"/>
</dbReference>
<dbReference type="GO" id="GO:0004222">
    <property type="term" value="F:metalloendopeptidase activity"/>
    <property type="evidence" value="ECO:0007669"/>
    <property type="project" value="InterPro"/>
</dbReference>
<evidence type="ECO:0000313" key="9">
    <source>
        <dbReference type="EMBL" id="MBO1750246.1"/>
    </source>
</evidence>
<keyword evidence="2 7" id="KW-0645">Protease</keyword>
<name>A0A939LMJ2_9CELL</name>
<keyword evidence="10" id="KW-1185">Reference proteome</keyword>
<gene>
    <name evidence="9" type="ORF">J4G33_00345</name>
</gene>
<dbReference type="GO" id="GO:0004180">
    <property type="term" value="F:carboxypeptidase activity"/>
    <property type="evidence" value="ECO:0007669"/>
    <property type="project" value="TreeGrafter"/>
</dbReference>
<dbReference type="PANTHER" id="PTHR43660">
    <property type="entry name" value="DIPEPTIDYL CARBOXYPEPTIDASE"/>
    <property type="match status" value="1"/>
</dbReference>
<accession>A0A939LMJ2</accession>
<dbReference type="Gene3D" id="1.10.1370.10">
    <property type="entry name" value="Neurolysin, domain 3"/>
    <property type="match status" value="1"/>
</dbReference>
<reference evidence="9" key="1">
    <citation type="submission" date="2021-03" db="EMBL/GenBank/DDBJ databases">
        <title>Actinotalea soli sp. nov., isolated from soil.</title>
        <authorList>
            <person name="Ping W."/>
            <person name="Zhang J."/>
        </authorList>
    </citation>
    <scope>NUCLEOTIDE SEQUENCE</scope>
    <source>
        <strain evidence="9">BY-33</strain>
    </source>
</reference>
<evidence type="ECO:0000256" key="5">
    <source>
        <dbReference type="ARBA" id="ARBA00022833"/>
    </source>
</evidence>
<dbReference type="CDD" id="cd06456">
    <property type="entry name" value="M3A_DCP"/>
    <property type="match status" value="1"/>
</dbReference>
<dbReference type="GO" id="GO:0046872">
    <property type="term" value="F:metal ion binding"/>
    <property type="evidence" value="ECO:0007669"/>
    <property type="project" value="UniProtKB-UniRule"/>
</dbReference>
<evidence type="ECO:0000256" key="3">
    <source>
        <dbReference type="ARBA" id="ARBA00022723"/>
    </source>
</evidence>
<evidence type="ECO:0000256" key="6">
    <source>
        <dbReference type="ARBA" id="ARBA00023049"/>
    </source>
</evidence>
<dbReference type="GO" id="GO:0006508">
    <property type="term" value="P:proteolysis"/>
    <property type="evidence" value="ECO:0007669"/>
    <property type="project" value="UniProtKB-KW"/>
</dbReference>
<dbReference type="GO" id="GO:0005829">
    <property type="term" value="C:cytosol"/>
    <property type="evidence" value="ECO:0007669"/>
    <property type="project" value="TreeGrafter"/>
</dbReference>
<keyword evidence="6 7" id="KW-0482">Metalloprotease</keyword>
<comment type="cofactor">
    <cofactor evidence="7">
        <name>Zn(2+)</name>
        <dbReference type="ChEBI" id="CHEBI:29105"/>
    </cofactor>
    <text evidence="7">Binds 1 zinc ion.</text>
</comment>
<evidence type="ECO:0000256" key="4">
    <source>
        <dbReference type="ARBA" id="ARBA00022801"/>
    </source>
</evidence>
<dbReference type="Pfam" id="PF01432">
    <property type="entry name" value="Peptidase_M3"/>
    <property type="match status" value="1"/>
</dbReference>
<dbReference type="Proteomes" id="UP000664209">
    <property type="component" value="Unassembled WGS sequence"/>
</dbReference>
<organism evidence="9 10">
    <name type="scientific">Actinotalea soli</name>
    <dbReference type="NCBI Taxonomy" id="2819234"/>
    <lineage>
        <taxon>Bacteria</taxon>
        <taxon>Bacillati</taxon>
        <taxon>Actinomycetota</taxon>
        <taxon>Actinomycetes</taxon>
        <taxon>Micrococcales</taxon>
        <taxon>Cellulomonadaceae</taxon>
        <taxon>Actinotalea</taxon>
    </lineage>
</organism>
<dbReference type="PANTHER" id="PTHR43660:SF1">
    <property type="entry name" value="DIPEPTIDYL CARBOXYPEPTIDASE"/>
    <property type="match status" value="1"/>
</dbReference>
<dbReference type="InterPro" id="IPR034005">
    <property type="entry name" value="M3A_DCP"/>
</dbReference>
<dbReference type="Gene3D" id="1.10.1370.40">
    <property type="match status" value="1"/>
</dbReference>
<feature type="domain" description="Peptidase M3A/M3B catalytic" evidence="8">
    <location>
        <begin position="237"/>
        <end position="688"/>
    </location>
</feature>
<keyword evidence="5 7" id="KW-0862">Zinc</keyword>
<comment type="caution">
    <text evidence="9">The sequence shown here is derived from an EMBL/GenBank/DDBJ whole genome shotgun (WGS) entry which is preliminary data.</text>
</comment>
<dbReference type="InterPro" id="IPR001567">
    <property type="entry name" value="Pept_M3A_M3B_dom"/>
</dbReference>
<evidence type="ECO:0000256" key="2">
    <source>
        <dbReference type="ARBA" id="ARBA00022670"/>
    </source>
</evidence>
<sequence>MTTATLDPTNPFAQPSALPYGLPDFAAIRDEHYLPAFEAGMVAERAEVEAILSSAEDPTEENLLLALERSGALLDRVSMVFFNRTSADASPELDELEERLAPRLAAHHDAIYLDPRLHTRLEALHAAVEAGTQELAPDAAWLLHTLRLDVQRAGAGARPEVQAEIRELNGRLTSLETSFGRHLLADTNAAAVLVEDRAELDGLAEGTIAAARQAAQDRGHESGYLLELSLFSTQPVLAALTDRGLRRRVHEASVTRGAHGGAHDTRTTLLELAGLRARRAELLGFEHHAAYVAADSTARTTEAVDEILGRLAPAAAANARAEAADLEAALQVDEPDATLEAWDWPFYAERLRQERYALDDAALRPYLELERVVREGVFHAATALYGITFTDRPDLPGYHPDVRVFEVHDADGTGLGLFLADWYTRESKRGGAWMNNLVDQSTLLEERPVVVNNLNIPKPPAGEPTLLAWDEVITLFHEFGHALHGLLSDVRLPSQSGTEVPRDFVEYPSQVNEMWAWEPSVLQRYAVHHETGEPMPEEWVETMLASRQFNEGFATTEYLAAALLDQAWHQMTPEEVPTDVSEVEEFEARSLHVAGIAVHGVTPRYRTTYFNHVFGGGYAAAYYSYIWSEVLDADTVEWFTENGGLSRENGDRFRRVLLARGGSGDPMDAFRELRGQEPSIEPLLARRGLG</sequence>
<keyword evidence="4 7" id="KW-0378">Hydrolase</keyword>
<dbReference type="RefSeq" id="WP_208053920.1">
    <property type="nucleotide sequence ID" value="NZ_JAGEMK010000001.1"/>
</dbReference>
<dbReference type="InterPro" id="IPR045090">
    <property type="entry name" value="Pept_M3A_M3B"/>
</dbReference>
<evidence type="ECO:0000256" key="7">
    <source>
        <dbReference type="RuleBase" id="RU003435"/>
    </source>
</evidence>
<dbReference type="Gene3D" id="3.40.390.10">
    <property type="entry name" value="Collagenase (Catalytic Domain)"/>
    <property type="match status" value="1"/>
</dbReference>
<evidence type="ECO:0000259" key="8">
    <source>
        <dbReference type="Pfam" id="PF01432"/>
    </source>
</evidence>
<dbReference type="InterPro" id="IPR024079">
    <property type="entry name" value="MetalloPept_cat_dom_sf"/>
</dbReference>
<dbReference type="AlphaFoldDB" id="A0A939LMJ2"/>
<dbReference type="SUPFAM" id="SSF55486">
    <property type="entry name" value="Metalloproteases ('zincins'), catalytic domain"/>
    <property type="match status" value="1"/>
</dbReference>
<dbReference type="FunFam" id="3.40.390.10:FF:000009">
    <property type="entry name" value="Oligopeptidase A"/>
    <property type="match status" value="1"/>
</dbReference>
<proteinExistence type="inferred from homology"/>
<dbReference type="InterPro" id="IPR024077">
    <property type="entry name" value="Neurolysin/TOP_dom2"/>
</dbReference>
<keyword evidence="3 7" id="KW-0479">Metal-binding</keyword>